<dbReference type="InterPro" id="IPR017979">
    <property type="entry name" value="GPCR_3_CS"/>
</dbReference>
<dbReference type="InterPro" id="IPR000068">
    <property type="entry name" value="GPCR_3_Ca_sens_rcpt-rel"/>
</dbReference>
<feature type="transmembrane region" description="Helical" evidence="10">
    <location>
        <begin position="622"/>
        <end position="644"/>
    </location>
</feature>
<dbReference type="GO" id="GO:0005886">
    <property type="term" value="C:plasma membrane"/>
    <property type="evidence" value="ECO:0007669"/>
    <property type="project" value="UniProtKB-SubCell"/>
</dbReference>
<dbReference type="GeneID" id="106553643"/>
<dbReference type="AlphaFoldDB" id="A0A6I9YUJ3"/>
<dbReference type="PRINTS" id="PR00248">
    <property type="entry name" value="GPCRMGR"/>
</dbReference>
<keyword evidence="2" id="KW-1003">Cell membrane</keyword>
<dbReference type="PROSITE" id="PS50259">
    <property type="entry name" value="G_PROTEIN_RECEP_F3_4"/>
    <property type="match status" value="2"/>
</dbReference>
<feature type="transmembrane region" description="Helical" evidence="10">
    <location>
        <begin position="596"/>
        <end position="616"/>
    </location>
</feature>
<evidence type="ECO:0000256" key="4">
    <source>
        <dbReference type="ARBA" id="ARBA00022989"/>
    </source>
</evidence>
<keyword evidence="7" id="KW-0675">Receptor</keyword>
<dbReference type="InterPro" id="IPR017978">
    <property type="entry name" value="GPCR_3_C"/>
</dbReference>
<feature type="domain" description="G-protein coupled receptors family 3 profile" evidence="11">
    <location>
        <begin position="402"/>
        <end position="666"/>
    </location>
</feature>
<dbReference type="PROSITE" id="PS00981">
    <property type="entry name" value="G_PROTEIN_RECEP_F3_3"/>
    <property type="match status" value="1"/>
</dbReference>
<dbReference type="InterPro" id="IPR038550">
    <property type="entry name" value="GPCR_3_9-Cys_sf"/>
</dbReference>
<protein>
    <submittedName>
        <fullName evidence="13">Taste receptor type 1 member 1-like</fullName>
    </submittedName>
</protein>
<dbReference type="GO" id="GO:0004930">
    <property type="term" value="F:G protein-coupled receptor activity"/>
    <property type="evidence" value="ECO:0007669"/>
    <property type="project" value="UniProtKB-KW"/>
</dbReference>
<dbReference type="Gene3D" id="3.40.50.2300">
    <property type="match status" value="1"/>
</dbReference>
<keyword evidence="4 10" id="KW-1133">Transmembrane helix</keyword>
<proteinExistence type="predicted"/>
<accession>A0A6I9YUJ3</accession>
<dbReference type="OrthoDB" id="5984008at2759"/>
<keyword evidence="12" id="KW-1185">Reference proteome</keyword>
<evidence type="ECO:0000313" key="13">
    <source>
        <dbReference type="RefSeq" id="XP_013927659.1"/>
    </source>
</evidence>
<gene>
    <name evidence="13" type="primary">LOC106553643</name>
</gene>
<evidence type="ECO:0000256" key="8">
    <source>
        <dbReference type="ARBA" id="ARBA00023180"/>
    </source>
</evidence>
<dbReference type="InterPro" id="IPR000337">
    <property type="entry name" value="GPCR_3"/>
</dbReference>
<evidence type="ECO:0000256" key="7">
    <source>
        <dbReference type="ARBA" id="ARBA00023170"/>
    </source>
</evidence>
<evidence type="ECO:0000256" key="3">
    <source>
        <dbReference type="ARBA" id="ARBA00022692"/>
    </source>
</evidence>
<dbReference type="CDD" id="cd15283">
    <property type="entry name" value="7tmC_V2R_pheromone"/>
    <property type="match status" value="1"/>
</dbReference>
<feature type="transmembrane region" description="Helical" evidence="10">
    <location>
        <begin position="12"/>
        <end position="30"/>
    </location>
</feature>
<keyword evidence="3 10" id="KW-0812">Transmembrane</keyword>
<dbReference type="Proteomes" id="UP000504617">
    <property type="component" value="Unplaced"/>
</dbReference>
<dbReference type="KEGG" id="tsr:106553643"/>
<keyword evidence="6 10" id="KW-0472">Membrane</keyword>
<evidence type="ECO:0000256" key="1">
    <source>
        <dbReference type="ARBA" id="ARBA00004651"/>
    </source>
</evidence>
<keyword evidence="9" id="KW-0807">Transducer</keyword>
<evidence type="ECO:0000256" key="5">
    <source>
        <dbReference type="ARBA" id="ARBA00023040"/>
    </source>
</evidence>
<dbReference type="PANTHER" id="PTHR24061">
    <property type="entry name" value="CALCIUM-SENSING RECEPTOR-RELATED"/>
    <property type="match status" value="1"/>
</dbReference>
<dbReference type="PANTHER" id="PTHR24061:SF599">
    <property type="entry name" value="G-PROTEIN COUPLED RECEPTORS FAMILY 3 PROFILE DOMAIN-CONTAINING PROTEIN"/>
    <property type="match status" value="1"/>
</dbReference>
<evidence type="ECO:0000256" key="9">
    <source>
        <dbReference type="ARBA" id="ARBA00023224"/>
    </source>
</evidence>
<name>A0A6I9YUJ3_9SAUR</name>
<evidence type="ECO:0000313" key="12">
    <source>
        <dbReference type="Proteomes" id="UP000504617"/>
    </source>
</evidence>
<feature type="transmembrane region" description="Helical" evidence="10">
    <location>
        <begin position="401"/>
        <end position="427"/>
    </location>
</feature>
<keyword evidence="5" id="KW-0297">G-protein coupled receptor</keyword>
<feature type="transmembrane region" description="Helical" evidence="10">
    <location>
        <begin position="472"/>
        <end position="497"/>
    </location>
</feature>
<evidence type="ECO:0000259" key="11">
    <source>
        <dbReference type="PROSITE" id="PS50259"/>
    </source>
</evidence>
<keyword evidence="8" id="KW-0325">Glycoprotein</keyword>
<dbReference type="Gene3D" id="2.10.50.30">
    <property type="entry name" value="GPCR, family 3, nine cysteines domain"/>
    <property type="match status" value="1"/>
</dbReference>
<feature type="transmembrane region" description="Helical" evidence="10">
    <location>
        <begin position="517"/>
        <end position="535"/>
    </location>
</feature>
<feature type="transmembrane region" description="Helical" evidence="10">
    <location>
        <begin position="439"/>
        <end position="460"/>
    </location>
</feature>
<evidence type="ECO:0000256" key="10">
    <source>
        <dbReference type="SAM" id="Phobius"/>
    </source>
</evidence>
<reference evidence="13" key="1">
    <citation type="submission" date="2025-08" db="UniProtKB">
        <authorList>
            <consortium name="RefSeq"/>
        </authorList>
    </citation>
    <scope>IDENTIFICATION</scope>
    <source>
        <tissue evidence="13">Skeletal muscle</tissue>
    </source>
</reference>
<evidence type="ECO:0000256" key="2">
    <source>
        <dbReference type="ARBA" id="ARBA00022475"/>
    </source>
</evidence>
<feature type="transmembrane region" description="Helical" evidence="10">
    <location>
        <begin position="561"/>
        <end position="584"/>
    </location>
</feature>
<dbReference type="Pfam" id="PF00003">
    <property type="entry name" value="7tm_3"/>
    <property type="match status" value="1"/>
</dbReference>
<organism evidence="12 13">
    <name type="scientific">Thamnophis sirtalis</name>
    <dbReference type="NCBI Taxonomy" id="35019"/>
    <lineage>
        <taxon>Eukaryota</taxon>
        <taxon>Metazoa</taxon>
        <taxon>Chordata</taxon>
        <taxon>Craniata</taxon>
        <taxon>Vertebrata</taxon>
        <taxon>Euteleostomi</taxon>
        <taxon>Lepidosauria</taxon>
        <taxon>Squamata</taxon>
        <taxon>Bifurcata</taxon>
        <taxon>Unidentata</taxon>
        <taxon>Episquamata</taxon>
        <taxon>Toxicofera</taxon>
        <taxon>Serpentes</taxon>
        <taxon>Colubroidea</taxon>
        <taxon>Colubridae</taxon>
        <taxon>Natricinae</taxon>
        <taxon>Thamnophis</taxon>
    </lineage>
</organism>
<feature type="domain" description="G-protein coupled receptors family 3 profile" evidence="11">
    <location>
        <begin position="146"/>
        <end position="221"/>
    </location>
</feature>
<dbReference type="InterPro" id="IPR028082">
    <property type="entry name" value="Peripla_BP_I"/>
</dbReference>
<dbReference type="RefSeq" id="XP_013927659.1">
    <property type="nucleotide sequence ID" value="XM_014072184.1"/>
</dbReference>
<evidence type="ECO:0000256" key="6">
    <source>
        <dbReference type="ARBA" id="ARBA00023136"/>
    </source>
</evidence>
<comment type="subcellular location">
    <subcellularLocation>
        <location evidence="1">Cell membrane</location>
        <topology evidence="1">Multi-pass membrane protein</topology>
    </subcellularLocation>
</comment>
<dbReference type="SUPFAM" id="SSF53822">
    <property type="entry name" value="Periplasmic binding protein-like I"/>
    <property type="match status" value="1"/>
</dbReference>
<sequence length="668" mass="75306">MYWCLWEHQLLFWYSALEGPTTCLLFLLLFELMGAFVHPHRAYDACAMLCRAAGTLWAFNLFLEPSEFCNISHEKLYLEKNGDIGADLNIMRSMVYHNEVNVQVGSIERQRLIINQDSLSWLKLKKFHPFLEKNEFCNLSLLKLYLDENGDVAADMNIISCYHLDYGVIYLSSKGKSMVAVEVFSILASGAGLLGCIFFPKCYIIIFRPDLNIKEQLMSHYVGDNQAESKGGIKHIFSPLVELRLSLFESGKPPDKSIFLPYDMAGVVRFIFNIQTVNKNHKLLHNLTLGYNIHDNYLSELGTSEALLDMLSIGEANIPNYSCGRKDNLLALVDGADRDIDVQISTLVGPYKILQVCVQVNMIGVVADTEKCTKCPEDKYPNEDRVHCIPKVIIFLSYEEYLGIILVSFVLLFFLTTGLVLVIFIQCRETPIVKANNRDLSYIFLVSLLLCFLSSFLFIGQPRKTTCLLRQTVFSIMFSVSISSLLAKTIMVVLAFLATKPGNRVKRWLGKSLANSIILSCSAVQIIICFFWLGVSPPFPDSDFHSQPGVSILQCNEGSVFMFYITLGYMGFLASLCFTVAFLARNLPGAFNEAKLITFSMLIFCSVWMTFVPTYLSTKGKYMVAVQVFSILASGAGLLGCIFIPKCYIIIVRPDLNIKEQLTTRRDM</sequence>